<keyword evidence="3" id="KW-1185">Reference proteome</keyword>
<feature type="signal peptide" evidence="1">
    <location>
        <begin position="1"/>
        <end position="25"/>
    </location>
</feature>
<dbReference type="RefSeq" id="WP_132973310.1">
    <property type="nucleotide sequence ID" value="NZ_SMFX01000001.1"/>
</dbReference>
<dbReference type="EMBL" id="SMFX01000001">
    <property type="protein sequence ID" value="TCK19011.1"/>
    <property type="molecule type" value="Genomic_DNA"/>
</dbReference>
<keyword evidence="1" id="KW-0732">Signal</keyword>
<sequence length="499" mass="52765">MNKANIKLSAVATAVGLAATGTASATNLGEFWAADQIGGIMHIFDQSDLNDPSIDAQEAKVTLTGNVGSSDGGTHSSVRMHILGFSNHSGLDPSSRTIMSYLDGFGEVWATNGGTGAPTKIADLEASTANAYTEEGLGAPVKGNSMHACGGNPQNTQIQCASIFNGDLALFDADMETDTYTRIGIFKTGDFQLSSALDSRPSLKAKIQAAYDDMVATDADGNPNNICSQYSSDGQLIYIAAQTSTNTGGVIVLDVSDPTNPTILDAYNDVMAAGCGLVNHPDGKHLWITHGFNKQGDPEEISIWKYSRAGRRNGPVDRIALNTDDSQAVYGGDAHGMQFAGITNSFAWQVMRIDDTIQVVKSKDWFGRGGRGTLVNEIDLEAKTGRTNVQADVIDRSAFGTRMYWTTRGPRPTSAIGSTAGGPNRYNHADRQAGVDVFTTFFGYDGVYTKSETMDNGGTVWLCDNGGNYLEQCGAGDGGVEVNSSDPHGGKSLSYLTGF</sequence>
<reference evidence="2 3" key="1">
    <citation type="submission" date="2019-03" db="EMBL/GenBank/DDBJ databases">
        <title>Genomic Encyclopedia of Type Strains, Phase IV (KMG-IV): sequencing the most valuable type-strain genomes for metagenomic binning, comparative biology and taxonomic classification.</title>
        <authorList>
            <person name="Goeker M."/>
        </authorList>
    </citation>
    <scope>NUCLEOTIDE SEQUENCE [LARGE SCALE GENOMIC DNA]</scope>
    <source>
        <strain evidence="2 3">DSM 19610</strain>
    </source>
</reference>
<evidence type="ECO:0000256" key="1">
    <source>
        <dbReference type="SAM" id="SignalP"/>
    </source>
</evidence>
<protein>
    <recommendedName>
        <fullName evidence="4">LVIVD repeat-containing protein</fullName>
    </recommendedName>
</protein>
<dbReference type="SUPFAM" id="SSF50974">
    <property type="entry name" value="Nitrous oxide reductase, N-terminal domain"/>
    <property type="match status" value="1"/>
</dbReference>
<evidence type="ECO:0000313" key="3">
    <source>
        <dbReference type="Proteomes" id="UP000295707"/>
    </source>
</evidence>
<evidence type="ECO:0008006" key="4">
    <source>
        <dbReference type="Google" id="ProtNLM"/>
    </source>
</evidence>
<dbReference type="AlphaFoldDB" id="A0A4R1HE60"/>
<gene>
    <name evidence="2" type="ORF">DFR30_2303</name>
</gene>
<evidence type="ECO:0000313" key="2">
    <source>
        <dbReference type="EMBL" id="TCK19011.1"/>
    </source>
</evidence>
<dbReference type="OrthoDB" id="6721831at2"/>
<dbReference type="Proteomes" id="UP000295707">
    <property type="component" value="Unassembled WGS sequence"/>
</dbReference>
<accession>A0A4R1HE60</accession>
<feature type="chain" id="PRO_5020304411" description="LVIVD repeat-containing protein" evidence="1">
    <location>
        <begin position="26"/>
        <end position="499"/>
    </location>
</feature>
<name>A0A4R1HE60_9GAMM</name>
<dbReference type="InterPro" id="IPR011045">
    <property type="entry name" value="N2O_reductase_N"/>
</dbReference>
<proteinExistence type="predicted"/>
<comment type="caution">
    <text evidence="2">The sequence shown here is derived from an EMBL/GenBank/DDBJ whole genome shotgun (WGS) entry which is preliminary data.</text>
</comment>
<organism evidence="2 3">
    <name type="scientific">Thiogranum longum</name>
    <dbReference type="NCBI Taxonomy" id="1537524"/>
    <lineage>
        <taxon>Bacteria</taxon>
        <taxon>Pseudomonadati</taxon>
        <taxon>Pseudomonadota</taxon>
        <taxon>Gammaproteobacteria</taxon>
        <taxon>Chromatiales</taxon>
        <taxon>Ectothiorhodospiraceae</taxon>
        <taxon>Thiogranum</taxon>
    </lineage>
</organism>